<gene>
    <name evidence="2" type="ORF">G3256_17570</name>
</gene>
<proteinExistence type="predicted"/>
<evidence type="ECO:0000256" key="1">
    <source>
        <dbReference type="SAM" id="SignalP"/>
    </source>
</evidence>
<dbReference type="KEGG" id="rpon:G3256_17570"/>
<dbReference type="AlphaFoldDB" id="A0A858SZD1"/>
<evidence type="ECO:0000313" key="3">
    <source>
        <dbReference type="Proteomes" id="UP000503308"/>
    </source>
</evidence>
<accession>A0A858SZD1</accession>
<sequence length="149" mass="16358">MRVTVRICLLVIVGCLAPGFAAASDIYVSGKVVLGGGSVVISVNPSRGYGHGYGRHPGYRHHGYRQEGYKNRAYRKFRRNSHFGRIARDIIHEDKTHPHKASTLPQISGHGKAYGGPFHSGFASGSSAKSTEYGAPLMHRKRKFGLKLR</sequence>
<feature type="signal peptide" evidence="1">
    <location>
        <begin position="1"/>
        <end position="23"/>
    </location>
</feature>
<name>A0A858SZD1_9RHOB</name>
<keyword evidence="3" id="KW-1185">Reference proteome</keyword>
<evidence type="ECO:0000313" key="2">
    <source>
        <dbReference type="EMBL" id="QJF52851.1"/>
    </source>
</evidence>
<keyword evidence="1" id="KW-0732">Signal</keyword>
<dbReference type="Proteomes" id="UP000503308">
    <property type="component" value="Chromosome"/>
</dbReference>
<reference evidence="2 3" key="1">
    <citation type="submission" date="2020-02" db="EMBL/GenBank/DDBJ databases">
        <title>Genome sequence of Roseobacter ponti.</title>
        <authorList>
            <person name="Hollensteiner J."/>
            <person name="Schneider D."/>
            <person name="Poehlein A."/>
            <person name="Daniel R."/>
        </authorList>
    </citation>
    <scope>NUCLEOTIDE SEQUENCE [LARGE SCALE GENOMIC DNA]</scope>
    <source>
        <strain evidence="2 3">DSM 106830</strain>
    </source>
</reference>
<protein>
    <submittedName>
        <fullName evidence="2">Uncharacterized protein</fullName>
    </submittedName>
</protein>
<feature type="chain" id="PRO_5032466773" evidence="1">
    <location>
        <begin position="24"/>
        <end position="149"/>
    </location>
</feature>
<organism evidence="2 3">
    <name type="scientific">Roseobacter ponti</name>
    <dbReference type="NCBI Taxonomy" id="1891787"/>
    <lineage>
        <taxon>Bacteria</taxon>
        <taxon>Pseudomonadati</taxon>
        <taxon>Pseudomonadota</taxon>
        <taxon>Alphaproteobacteria</taxon>
        <taxon>Rhodobacterales</taxon>
        <taxon>Roseobacteraceae</taxon>
        <taxon>Roseobacter</taxon>
    </lineage>
</organism>
<dbReference type="EMBL" id="CP048788">
    <property type="protein sequence ID" value="QJF52851.1"/>
    <property type="molecule type" value="Genomic_DNA"/>
</dbReference>
<dbReference type="RefSeq" id="WP_169642068.1">
    <property type="nucleotide sequence ID" value="NZ_CP048788.1"/>
</dbReference>